<dbReference type="InterPro" id="IPR027417">
    <property type="entry name" value="P-loop_NTPase"/>
</dbReference>
<evidence type="ECO:0000313" key="2">
    <source>
        <dbReference type="EMBL" id="MDP9895936.1"/>
    </source>
</evidence>
<comment type="caution">
    <text evidence="2">The sequence shown here is derived from an EMBL/GenBank/DDBJ whole genome shotgun (WGS) entry which is preliminary data.</text>
</comment>
<dbReference type="AlphaFoldDB" id="A0AAW8D7W5"/>
<feature type="domain" description="Putative endonuclease Z1" evidence="1">
    <location>
        <begin position="399"/>
        <end position="628"/>
    </location>
</feature>
<protein>
    <recommendedName>
        <fullName evidence="1">Putative endonuclease Z1 domain-containing protein</fullName>
    </recommendedName>
</protein>
<gene>
    <name evidence="2" type="ORF">J2W31_005063</name>
</gene>
<dbReference type="RefSeq" id="WP_307686434.1">
    <property type="nucleotide sequence ID" value="NZ_JAUSRD010000015.1"/>
</dbReference>
<dbReference type="InterPro" id="IPR018310">
    <property type="entry name" value="Put_endonuclease_Z1-dom"/>
</dbReference>
<accession>A0AAW8D7W5</accession>
<organism evidence="2 3">
    <name type="scientific">Variovorax boronicumulans</name>
    <dbReference type="NCBI Taxonomy" id="436515"/>
    <lineage>
        <taxon>Bacteria</taxon>
        <taxon>Pseudomonadati</taxon>
        <taxon>Pseudomonadota</taxon>
        <taxon>Betaproteobacteria</taxon>
        <taxon>Burkholderiales</taxon>
        <taxon>Comamonadaceae</taxon>
        <taxon>Variovorax</taxon>
    </lineage>
</organism>
<dbReference type="Gene3D" id="3.40.50.300">
    <property type="entry name" value="P-loop containing nucleotide triphosphate hydrolases"/>
    <property type="match status" value="1"/>
</dbReference>
<name>A0AAW8D7W5_9BURK</name>
<dbReference type="EMBL" id="JAUSRD010000015">
    <property type="protein sequence ID" value="MDP9895936.1"/>
    <property type="molecule type" value="Genomic_DNA"/>
</dbReference>
<proteinExistence type="predicted"/>
<evidence type="ECO:0000313" key="3">
    <source>
        <dbReference type="Proteomes" id="UP001242045"/>
    </source>
</evidence>
<sequence length="884" mass="99700">MIPNPNEKEKGLVRALITAFAEQTEAPTKSDVEERAVLLAPLLGYSGDLRSAVDEAMVAIDTRMGAGISLVDTEAHHDAEWVYKREGIAWTYSDAYEGYLLNEKWQPTLVQSLSDVGTKILGLLQDPTSEGSWNRRGLVIGHVQSGKTANYMGVIAKAADAGYKFIIVIAGIHNNLRKQTQERIDEGFIGRSSNPENRTTIGVGERAGYPHPATLTNINEDFNKNTATKSGWKINDFSKPIILIIKKNVSTLVALHKWLKELNAQGDGRISDVPMLLIDDEADNASINTNKEDVNPTRTNEMIRRILGLFAKSCYVGYTATPFANIFINPEAYDQGVREELFPRHFIHSLDAPNTYFGPEKVFLDEVSSGSILDRIDDCENYLPFSHKKEFAIADLPPSLYRALDQFIVARAIRNLRGQQKKHCSMMINVSRFVSVQRSVRDFISLREKRIREAVKANYMMPESVSSKNEYMKLLKEAFDSEYFDCGFDWAEVKGALNGAFEHLRPFVINSKSEEVLDFKKYEKEGIGLTAIAIGGLSLSRGLTIEGLTISYMYRNTQMYDTLMQMGRWFGYRPNFEDLCRVHLPQDSIDWYGYIARASEGLRQQITRMKQEKLSPKDFGLYVEAHSAGLLITAANKMRSGKEVVLNQNFTGDLIESYFLSTGEQDNLNNEEMVVDFWKKEFGGQLDSTEKGWIVRDVKAEVISAFLSGFRVHRNFALQKKSAIDYLGAISDKFPVCDILLISTDKSGEKYKLGVQERAVKTILDGGWRLNGYRVASRGDEKLGLTQAQLERARQIAKEGEGNADKEPSDTHYRAVRNKPLLMLHVLEPKGPDEIPKRVPAFGLSFPYGLYGVEIKVVANRVWLEQYLSLDDSPDDDEDYDEQK</sequence>
<dbReference type="Pfam" id="PF10593">
    <property type="entry name" value="Z1"/>
    <property type="match status" value="1"/>
</dbReference>
<evidence type="ECO:0000259" key="1">
    <source>
        <dbReference type="Pfam" id="PF10593"/>
    </source>
</evidence>
<reference evidence="2" key="1">
    <citation type="submission" date="2023-07" db="EMBL/GenBank/DDBJ databases">
        <title>Sorghum-associated microbial communities from plants grown in Nebraska, USA.</title>
        <authorList>
            <person name="Schachtman D."/>
        </authorList>
    </citation>
    <scope>NUCLEOTIDE SEQUENCE</scope>
    <source>
        <strain evidence="2">DS3754</strain>
    </source>
</reference>
<dbReference type="Proteomes" id="UP001242045">
    <property type="component" value="Unassembled WGS sequence"/>
</dbReference>